<feature type="transmembrane region" description="Helical" evidence="8">
    <location>
        <begin position="237"/>
        <end position="260"/>
    </location>
</feature>
<evidence type="ECO:0000313" key="9">
    <source>
        <dbReference type="EMBL" id="ANX11044.1"/>
    </source>
</evidence>
<sequence length="456" mass="50162">MFKNNSATTQQKKNFLTSVQLIVIFYLLSVIAATILLSLPVGHKEGVKLSFIDTLFTAVSAVSVTGLTSVNISETFNHTGVVLLAIVVQIGGIGVMTLGTAIWLLIGKRIGMRERQLIMTDQNQSTLAGLVQLMKQILTLIIGIEVVGTVLFFILFQPYYDTELEVLYHAFFASVTATTNAGFDITGSSLMPFRHDYLVQIVTMFLITSGAIGFPVLVEINNFIKERKYLERYTFTLFTKVTTITFALLVVTGALGIYLLEMNAFFEGKSWHETFFYSMFQSVTTRSGGLSTMDVSEFTVPTLLFLGVMMFIGASPSSVGGGIRTTTFAVAALAIFFYAKGRNTIKIFNREIYPEDIQKSFIVIIVAMVLCTTSTIIISITDPMPIEKIFFEVCSAFGTTGLSTGITGTLSSTGKVILMILMFIGRIGVLSFLFIIRGKVATEHIHYPKEKLIIGQ</sequence>
<feature type="transmembrane region" description="Helical" evidence="8">
    <location>
        <begin position="416"/>
        <end position="436"/>
    </location>
</feature>
<evidence type="ECO:0000256" key="2">
    <source>
        <dbReference type="ARBA" id="ARBA00022448"/>
    </source>
</evidence>
<dbReference type="OrthoDB" id="9810952at2"/>
<evidence type="ECO:0000256" key="4">
    <source>
        <dbReference type="ARBA" id="ARBA00022692"/>
    </source>
</evidence>
<dbReference type="AlphaFoldDB" id="A0A1B1Z103"/>
<evidence type="ECO:0000256" key="3">
    <source>
        <dbReference type="ARBA" id="ARBA00022475"/>
    </source>
</evidence>
<reference evidence="9 10" key="1">
    <citation type="submission" date="2016-08" db="EMBL/GenBank/DDBJ databases">
        <title>Complete genome sequence of Fictibacillus arsenicus G25-54, a strain with toxicity to nematodes and a potential arsenic-resistance activity.</title>
        <authorList>
            <person name="Zheng Z."/>
        </authorList>
    </citation>
    <scope>NUCLEOTIDE SEQUENCE [LARGE SCALE GENOMIC DNA]</scope>
    <source>
        <strain evidence="9 10">G25-54</strain>
    </source>
</reference>
<evidence type="ECO:0000313" key="10">
    <source>
        <dbReference type="Proteomes" id="UP000077412"/>
    </source>
</evidence>
<dbReference type="KEGG" id="far:ABE41_003425"/>
<feature type="transmembrane region" description="Helical" evidence="8">
    <location>
        <begin position="197"/>
        <end position="217"/>
    </location>
</feature>
<comment type="subcellular location">
    <subcellularLocation>
        <location evidence="1">Cell membrane</location>
        <topology evidence="1">Multi-pass membrane protein</topology>
    </subcellularLocation>
</comment>
<dbReference type="PANTHER" id="PTHR32024">
    <property type="entry name" value="TRK SYSTEM POTASSIUM UPTAKE PROTEIN TRKG-RELATED"/>
    <property type="match status" value="1"/>
</dbReference>
<feature type="transmembrane region" description="Helical" evidence="8">
    <location>
        <begin position="20"/>
        <end position="39"/>
    </location>
</feature>
<dbReference type="EMBL" id="CP016761">
    <property type="protein sequence ID" value="ANX11044.1"/>
    <property type="molecule type" value="Genomic_DNA"/>
</dbReference>
<keyword evidence="6" id="KW-0406">Ion transport</keyword>
<dbReference type="RefSeq" id="WP_066286524.1">
    <property type="nucleotide sequence ID" value="NZ_CP016761.1"/>
</dbReference>
<keyword evidence="10" id="KW-1185">Reference proteome</keyword>
<dbReference type="GO" id="GO:0005886">
    <property type="term" value="C:plasma membrane"/>
    <property type="evidence" value="ECO:0007669"/>
    <property type="project" value="UniProtKB-SubCell"/>
</dbReference>
<accession>A0A1B1Z103</accession>
<dbReference type="STRING" id="255247.ABE41_003425"/>
<evidence type="ECO:0000256" key="1">
    <source>
        <dbReference type="ARBA" id="ARBA00004651"/>
    </source>
</evidence>
<keyword evidence="4 8" id="KW-0812">Transmembrane</keyword>
<gene>
    <name evidence="9" type="ORF">ABE41_003425</name>
</gene>
<keyword evidence="2" id="KW-0813">Transport</keyword>
<evidence type="ECO:0000256" key="5">
    <source>
        <dbReference type="ARBA" id="ARBA00022989"/>
    </source>
</evidence>
<proteinExistence type="predicted"/>
<keyword evidence="5 8" id="KW-1133">Transmembrane helix</keyword>
<evidence type="ECO:0000256" key="8">
    <source>
        <dbReference type="SAM" id="Phobius"/>
    </source>
</evidence>
<keyword evidence="3" id="KW-1003">Cell membrane</keyword>
<dbReference type="Pfam" id="PF02386">
    <property type="entry name" value="TrkH"/>
    <property type="match status" value="1"/>
</dbReference>
<dbReference type="GO" id="GO:0008324">
    <property type="term" value="F:monoatomic cation transmembrane transporter activity"/>
    <property type="evidence" value="ECO:0007669"/>
    <property type="project" value="InterPro"/>
</dbReference>
<dbReference type="Proteomes" id="UP000077412">
    <property type="component" value="Chromosome"/>
</dbReference>
<keyword evidence="7 8" id="KW-0472">Membrane</keyword>
<feature type="transmembrane region" description="Helical" evidence="8">
    <location>
        <begin position="82"/>
        <end position="106"/>
    </location>
</feature>
<dbReference type="InterPro" id="IPR003445">
    <property type="entry name" value="Cat_transpt"/>
</dbReference>
<feature type="transmembrane region" description="Helical" evidence="8">
    <location>
        <begin position="321"/>
        <end position="339"/>
    </location>
</feature>
<feature type="transmembrane region" description="Helical" evidence="8">
    <location>
        <begin position="137"/>
        <end position="160"/>
    </location>
</feature>
<evidence type="ECO:0000256" key="7">
    <source>
        <dbReference type="ARBA" id="ARBA00023136"/>
    </source>
</evidence>
<evidence type="ECO:0000256" key="6">
    <source>
        <dbReference type="ARBA" id="ARBA00023065"/>
    </source>
</evidence>
<organism evidence="9 10">
    <name type="scientific">Fictibacillus arsenicus</name>
    <dbReference type="NCBI Taxonomy" id="255247"/>
    <lineage>
        <taxon>Bacteria</taxon>
        <taxon>Bacillati</taxon>
        <taxon>Bacillota</taxon>
        <taxon>Bacilli</taxon>
        <taxon>Bacillales</taxon>
        <taxon>Fictibacillaceae</taxon>
        <taxon>Fictibacillus</taxon>
    </lineage>
</organism>
<name>A0A1B1Z103_9BACL</name>
<dbReference type="PANTHER" id="PTHR32024:SF4">
    <property type="entry name" value="KTR SYSTEM POTASSIUM UPTAKE PROTEIN D"/>
    <property type="match status" value="1"/>
</dbReference>
<feature type="transmembrane region" description="Helical" evidence="8">
    <location>
        <begin position="360"/>
        <end position="380"/>
    </location>
</feature>
<dbReference type="GO" id="GO:0030001">
    <property type="term" value="P:metal ion transport"/>
    <property type="evidence" value="ECO:0007669"/>
    <property type="project" value="UniProtKB-ARBA"/>
</dbReference>
<protein>
    <submittedName>
        <fullName evidence="9">Ktr system potassium uptake protein D</fullName>
    </submittedName>
</protein>